<dbReference type="Proteomes" id="UP000054563">
    <property type="component" value="Unassembled WGS sequence"/>
</dbReference>
<reference evidence="2" key="1">
    <citation type="journal article" date="2010" name="Genome Res.">
        <title>Population genomic sequencing of Coccidioides fungi reveals recent hybridization and transposon control.</title>
        <authorList>
            <person name="Neafsey D.E."/>
            <person name="Barker B.M."/>
            <person name="Sharpton T.J."/>
            <person name="Stajich J.E."/>
            <person name="Park D.J."/>
            <person name="Whiston E."/>
            <person name="Hung C.-Y."/>
            <person name="McMahan C."/>
            <person name="White J."/>
            <person name="Sykes S."/>
            <person name="Heiman D."/>
            <person name="Young S."/>
            <person name="Zeng Q."/>
            <person name="Abouelleil A."/>
            <person name="Aftuck L."/>
            <person name="Bessette D."/>
            <person name="Brown A."/>
            <person name="FitzGerald M."/>
            <person name="Lui A."/>
            <person name="Macdonald J.P."/>
            <person name="Priest M."/>
            <person name="Orbach M.J."/>
            <person name="Galgiani J.N."/>
            <person name="Kirkland T.N."/>
            <person name="Cole G.T."/>
            <person name="Birren B.W."/>
            <person name="Henn M.R."/>
            <person name="Taylor J.W."/>
            <person name="Rounsley S.D."/>
        </authorList>
    </citation>
    <scope>NUCLEOTIDE SEQUENCE [LARGE SCALE GENOMIC DNA]</scope>
    <source>
        <strain evidence="2">H538.4</strain>
    </source>
</reference>
<name>A0A0J8RQT9_COCIT</name>
<evidence type="ECO:0000313" key="1">
    <source>
        <dbReference type="EMBL" id="KMU87460.1"/>
    </source>
</evidence>
<protein>
    <submittedName>
        <fullName evidence="1">Uncharacterized protein</fullName>
    </submittedName>
</protein>
<gene>
    <name evidence="1" type="ORF">CIHG_05256</name>
</gene>
<dbReference type="EMBL" id="DS016998">
    <property type="protein sequence ID" value="KMU87460.1"/>
    <property type="molecule type" value="Genomic_DNA"/>
</dbReference>
<dbReference type="AlphaFoldDB" id="A0A0J8RQT9"/>
<proteinExistence type="predicted"/>
<dbReference type="VEuPathDB" id="FungiDB:CIHG_05256"/>
<sequence>MGTQMLELMIKAVVQSGEDLTGASIRTRTMFNASCCLGRMCRSYCKGEDSKKFTYRNPMRNPDSIYCSELDWLASVFDIGIEVTDRTNTKLSTTSILNKAQQQALGPTLSRTAKRQCWSVFEL</sequence>
<evidence type="ECO:0000313" key="2">
    <source>
        <dbReference type="Proteomes" id="UP000054563"/>
    </source>
</evidence>
<accession>A0A0J8RQT9</accession>
<organism evidence="1 2">
    <name type="scientific">Coccidioides immitis H538.4</name>
    <dbReference type="NCBI Taxonomy" id="396776"/>
    <lineage>
        <taxon>Eukaryota</taxon>
        <taxon>Fungi</taxon>
        <taxon>Dikarya</taxon>
        <taxon>Ascomycota</taxon>
        <taxon>Pezizomycotina</taxon>
        <taxon>Eurotiomycetes</taxon>
        <taxon>Eurotiomycetidae</taxon>
        <taxon>Onygenales</taxon>
        <taxon>Onygenaceae</taxon>
        <taxon>Coccidioides</taxon>
    </lineage>
</organism>